<reference evidence="2 3" key="1">
    <citation type="journal article" date="2018" name="Arch. Microbiol.">
        <title>New insights into the metabolic potential of the phototrophic purple bacterium Rhodopila globiformis DSM 161(T) from its draft genome sequence and evidence for a vanadium-dependent nitrogenase.</title>
        <authorList>
            <person name="Imhoff J.F."/>
            <person name="Rahn T."/>
            <person name="Kunzel S."/>
            <person name="Neulinger S.C."/>
        </authorList>
    </citation>
    <scope>NUCLEOTIDE SEQUENCE [LARGE SCALE GENOMIC DNA]</scope>
    <source>
        <strain evidence="2 3">DSM 16996</strain>
    </source>
</reference>
<comment type="caution">
    <text evidence="2">The sequence shown here is derived from an EMBL/GenBank/DDBJ whole genome shotgun (WGS) entry which is preliminary data.</text>
</comment>
<accession>A0A2S6MVP4</accession>
<gene>
    <name evidence="2" type="ORF">CCR94_22590</name>
</gene>
<sequence>MFLTEVVDHRLPIKARPAGELGRRLDARVEISPYQRRRPHIFGPVKDEILNQRRWYETMPETNTPEGGVYVFDNAVISGGLVFGSDWSLVRESLINRQHEDAFVGLTRREGDDFLLEPSYFERRDLTFERCALISQHWDPNYGHWLIEGLPRMAPLLAVTALDGLTLLLTNTSAQMMTVYRDSLKWFGVKPEQLRFVGTEIIGARQLIYPAPLTIQPWIKSPGIVDTLEQLARRVTASFGATGPKKILIRRAPKSRRQLLNQDEVRAFFLARGYVEVAPDELSFDQQVAVFGNATHVVGVLGAECANIAFSPRGARFLGFAPEAMQDDFFWDLASHKDGEYFCLHGAPSDPGEGMNASFTVDPGLLKQAFAAFESA</sequence>
<protein>
    <recommendedName>
        <fullName evidence="1">Glycosyltransferase 61 catalytic domain-containing protein</fullName>
    </recommendedName>
</protein>
<dbReference type="AlphaFoldDB" id="A0A2S6MVP4"/>
<keyword evidence="3" id="KW-1185">Reference proteome</keyword>
<dbReference type="Pfam" id="PF04577">
    <property type="entry name" value="Glyco_transf_61"/>
    <property type="match status" value="1"/>
</dbReference>
<organism evidence="2 3">
    <name type="scientific">Rhodoblastus sphagnicola</name>
    <dbReference type="NCBI Taxonomy" id="333368"/>
    <lineage>
        <taxon>Bacteria</taxon>
        <taxon>Pseudomonadati</taxon>
        <taxon>Pseudomonadota</taxon>
        <taxon>Alphaproteobacteria</taxon>
        <taxon>Hyphomicrobiales</taxon>
        <taxon>Rhodoblastaceae</taxon>
        <taxon>Rhodoblastus</taxon>
    </lineage>
</organism>
<dbReference type="EMBL" id="NHSJ01000134">
    <property type="protein sequence ID" value="PPQ26422.1"/>
    <property type="molecule type" value="Genomic_DNA"/>
</dbReference>
<proteinExistence type="predicted"/>
<evidence type="ECO:0000313" key="3">
    <source>
        <dbReference type="Proteomes" id="UP000239089"/>
    </source>
</evidence>
<evidence type="ECO:0000259" key="1">
    <source>
        <dbReference type="Pfam" id="PF04577"/>
    </source>
</evidence>
<name>A0A2S6MVP4_9HYPH</name>
<evidence type="ECO:0000313" key="2">
    <source>
        <dbReference type="EMBL" id="PPQ26422.1"/>
    </source>
</evidence>
<dbReference type="Proteomes" id="UP000239089">
    <property type="component" value="Unassembled WGS sequence"/>
</dbReference>
<dbReference type="GO" id="GO:0016757">
    <property type="term" value="F:glycosyltransferase activity"/>
    <property type="evidence" value="ECO:0007669"/>
    <property type="project" value="InterPro"/>
</dbReference>
<feature type="domain" description="Glycosyltransferase 61 catalytic" evidence="1">
    <location>
        <begin position="142"/>
        <end position="317"/>
    </location>
</feature>
<dbReference type="InterPro" id="IPR049625">
    <property type="entry name" value="Glyco_transf_61_cat"/>
</dbReference>